<reference evidence="2" key="2">
    <citation type="submission" date="2025-08" db="UniProtKB">
        <authorList>
            <consortium name="RefSeq"/>
        </authorList>
    </citation>
    <scope>IDENTIFICATION</scope>
    <source>
        <tissue evidence="2">Leaf</tissue>
    </source>
</reference>
<accession>A0AC58SHA9</accession>
<protein>
    <submittedName>
        <fullName evidence="2">Uncharacterized protein LOC142167877</fullName>
    </submittedName>
</protein>
<dbReference type="Proteomes" id="UP000790787">
    <property type="component" value="Chromosome 2"/>
</dbReference>
<keyword evidence="1" id="KW-1185">Reference proteome</keyword>
<dbReference type="RefSeq" id="XP_075084341.1">
    <property type="nucleotide sequence ID" value="XM_075228240.1"/>
</dbReference>
<gene>
    <name evidence="2" type="primary">LOC142167877</name>
</gene>
<sequence>MGDDKIDHTDPLFLHPSDTPSSVLIPIQLTGSEKYGLWQRTLRIALLAKRKLGFVTGTCKKDSFKKELHEEWETCNTIVFSWIMNTVSQNLVSGIAYATDAHLVWKDLKERFDKVNRVRIFQLHREIATISQGTDSVDTYFTKLKELWSEYDALVPSPGCDCVKSKDFIVHLHQ</sequence>
<proteinExistence type="predicted"/>
<organism evidence="1 2">
    <name type="scientific">Nicotiana tabacum</name>
    <name type="common">Common tobacco</name>
    <dbReference type="NCBI Taxonomy" id="4097"/>
    <lineage>
        <taxon>Eukaryota</taxon>
        <taxon>Viridiplantae</taxon>
        <taxon>Streptophyta</taxon>
        <taxon>Embryophyta</taxon>
        <taxon>Tracheophyta</taxon>
        <taxon>Spermatophyta</taxon>
        <taxon>Magnoliopsida</taxon>
        <taxon>eudicotyledons</taxon>
        <taxon>Gunneridae</taxon>
        <taxon>Pentapetalae</taxon>
        <taxon>asterids</taxon>
        <taxon>lamiids</taxon>
        <taxon>Solanales</taxon>
        <taxon>Solanaceae</taxon>
        <taxon>Nicotianoideae</taxon>
        <taxon>Nicotianeae</taxon>
        <taxon>Nicotiana</taxon>
    </lineage>
</organism>
<evidence type="ECO:0000313" key="1">
    <source>
        <dbReference type="Proteomes" id="UP000790787"/>
    </source>
</evidence>
<evidence type="ECO:0000313" key="2">
    <source>
        <dbReference type="RefSeq" id="XP_075084341.1"/>
    </source>
</evidence>
<reference evidence="1" key="1">
    <citation type="journal article" date="2014" name="Nat. Commun.">
        <title>The tobacco genome sequence and its comparison with those of tomato and potato.</title>
        <authorList>
            <person name="Sierro N."/>
            <person name="Battey J.N."/>
            <person name="Ouadi S."/>
            <person name="Bakaher N."/>
            <person name="Bovet L."/>
            <person name="Willig A."/>
            <person name="Goepfert S."/>
            <person name="Peitsch M.C."/>
            <person name="Ivanov N.V."/>
        </authorList>
    </citation>
    <scope>NUCLEOTIDE SEQUENCE [LARGE SCALE GENOMIC DNA]</scope>
</reference>
<name>A0AC58SHA9_TOBAC</name>